<feature type="chain" id="PRO_5016383998" description="Secreted protein" evidence="2">
    <location>
        <begin position="26"/>
        <end position="212"/>
    </location>
</feature>
<feature type="compositionally biased region" description="Low complexity" evidence="1">
    <location>
        <begin position="72"/>
        <end position="89"/>
    </location>
</feature>
<evidence type="ECO:0008006" key="5">
    <source>
        <dbReference type="Google" id="ProtNLM"/>
    </source>
</evidence>
<dbReference type="Proteomes" id="UP000250197">
    <property type="component" value="Chromosome"/>
</dbReference>
<feature type="compositionally biased region" description="Polar residues" evidence="1">
    <location>
        <begin position="90"/>
        <end position="100"/>
    </location>
</feature>
<evidence type="ECO:0000313" key="4">
    <source>
        <dbReference type="Proteomes" id="UP000250197"/>
    </source>
</evidence>
<evidence type="ECO:0000313" key="3">
    <source>
        <dbReference type="EMBL" id="ART20852.1"/>
    </source>
</evidence>
<accession>A0A2Z2IZ04</accession>
<dbReference type="AlphaFoldDB" id="A0A2Z2IZ04"/>
<keyword evidence="2" id="KW-0732">Signal</keyword>
<evidence type="ECO:0000256" key="2">
    <source>
        <dbReference type="SAM" id="SignalP"/>
    </source>
</evidence>
<gene>
    <name evidence="3" type="ORF">CBE89_04610</name>
</gene>
<organism evidence="3 4">
    <name type="scientific">Corynebacterium striatum</name>
    <dbReference type="NCBI Taxonomy" id="43770"/>
    <lineage>
        <taxon>Bacteria</taxon>
        <taxon>Bacillati</taxon>
        <taxon>Actinomycetota</taxon>
        <taxon>Actinomycetes</taxon>
        <taxon>Mycobacteriales</taxon>
        <taxon>Corynebacteriaceae</taxon>
        <taxon>Corynebacterium</taxon>
    </lineage>
</organism>
<dbReference type="EMBL" id="CP021252">
    <property type="protein sequence ID" value="ART20852.1"/>
    <property type="molecule type" value="Genomic_DNA"/>
</dbReference>
<proteinExistence type="predicted"/>
<evidence type="ECO:0000256" key="1">
    <source>
        <dbReference type="SAM" id="MobiDB-lite"/>
    </source>
</evidence>
<feature type="region of interest" description="Disordered" evidence="1">
    <location>
        <begin position="24"/>
        <end position="101"/>
    </location>
</feature>
<feature type="compositionally biased region" description="Polar residues" evidence="1">
    <location>
        <begin position="24"/>
        <end position="58"/>
    </location>
</feature>
<sequence>MHKLSSLLLSLSLAATLLLTGCSNGSDNSGQSSEALPETSFSQAAGATQSDARSTSSEDVAKEHQGPQPTLGNSGEGANAQAASGAAANPDTQSGSNTYPNGDAIASTDCYDFPADITVRPGSMSSCAYVAELYKAATAATYTYGPYNPQVTSVPKTTVTVTSPTTGQTYNVDCRIGSAGDTITCEKDGDRNSGASFTVNSGPFWHGRVTIL</sequence>
<protein>
    <recommendedName>
        <fullName evidence="5">Secreted protein</fullName>
    </recommendedName>
</protein>
<dbReference type="KEGG" id="cstr:CBE89_04610"/>
<feature type="signal peptide" evidence="2">
    <location>
        <begin position="1"/>
        <end position="25"/>
    </location>
</feature>
<reference evidence="3 4" key="1">
    <citation type="submission" date="2017-05" db="EMBL/GenBank/DDBJ databases">
        <title>Complete genome sequence of Corynebacterium striatum KC-Na-1 isolated from Neophocaena asiaeorientalis in Korea.</title>
        <authorList>
            <person name="Kim J.H."/>
            <person name="Lee K."/>
        </authorList>
    </citation>
    <scope>NUCLEOTIDE SEQUENCE [LARGE SCALE GENOMIC DNA]</scope>
    <source>
        <strain evidence="3 4">KC-Na-01</strain>
    </source>
</reference>
<dbReference type="PROSITE" id="PS51257">
    <property type="entry name" value="PROKAR_LIPOPROTEIN"/>
    <property type="match status" value="1"/>
</dbReference>
<dbReference type="RefSeq" id="WP_086890981.1">
    <property type="nucleotide sequence ID" value="NZ_CP021252.1"/>
</dbReference>
<name>A0A2Z2IZ04_CORST</name>